<reference evidence="3 4" key="1">
    <citation type="submission" date="2017-03" db="EMBL/GenBank/DDBJ databases">
        <title>Genome analysis of Rhizobial strains effectives or ineffectives for nitrogen fixation isolated from bean seeds.</title>
        <authorList>
            <person name="Peralta H."/>
            <person name="Aguilar-Vera A."/>
            <person name="Mora Y."/>
            <person name="Vargas-Lagunas C."/>
            <person name="Girard L."/>
            <person name="Mora J."/>
        </authorList>
    </citation>
    <scope>NUCLEOTIDE SEQUENCE [LARGE SCALE GENOMIC DNA]</scope>
    <source>
        <strain evidence="3 4">CCGM3</strain>
    </source>
</reference>
<sequence length="138" mass="15098">MTKQIIRETAAMLSGMTPVLTEDEFVFCTTAHEDIIRRAAIDALASFREHEGVSFILSKSRASELGFNCDTPMRRIVLEVFSSLEGVGLTAAVATTLAAHSIPCNMVAAYHHDHVFVPTAVAEVALEILHKLQEESSR</sequence>
<dbReference type="PANTHER" id="PTHR39199">
    <property type="entry name" value="BLR5128 PROTEIN"/>
    <property type="match status" value="1"/>
</dbReference>
<dbReference type="PANTHER" id="PTHR39199:SF1">
    <property type="entry name" value="BLR5128 PROTEIN"/>
    <property type="match status" value="1"/>
</dbReference>
<dbReference type="Proteomes" id="UP000254939">
    <property type="component" value="Unassembled WGS sequence"/>
</dbReference>
<dbReference type="RefSeq" id="WP_114712714.1">
    <property type="nucleotide sequence ID" value="NZ_KZ857259.1"/>
</dbReference>
<feature type="domain" description="DUF2241" evidence="1">
    <location>
        <begin position="10"/>
        <end position="74"/>
    </location>
</feature>
<dbReference type="InterPro" id="IPR027795">
    <property type="entry name" value="CASTOR_ACT_dom"/>
</dbReference>
<proteinExistence type="predicted"/>
<dbReference type="InterPro" id="IPR045865">
    <property type="entry name" value="ACT-like_dom_sf"/>
</dbReference>
<dbReference type="OrthoDB" id="517867at2"/>
<accession>A0A370KS59</accession>
<dbReference type="Gene3D" id="3.30.2130.10">
    <property type="entry name" value="VC0802-like"/>
    <property type="match status" value="1"/>
</dbReference>
<evidence type="ECO:0000313" key="3">
    <source>
        <dbReference type="EMBL" id="RDJ13009.1"/>
    </source>
</evidence>
<comment type="caution">
    <text evidence="3">The sequence shown here is derived from an EMBL/GenBank/DDBJ whole genome shotgun (WGS) entry which is preliminary data.</text>
</comment>
<feature type="domain" description="CASTOR ACT" evidence="2">
    <location>
        <begin position="81"/>
        <end position="131"/>
    </location>
</feature>
<dbReference type="AlphaFoldDB" id="A0A370KS59"/>
<dbReference type="Pfam" id="PF13840">
    <property type="entry name" value="ACT_7"/>
    <property type="match status" value="1"/>
</dbReference>
<gene>
    <name evidence="3" type="ORF">B5K06_09635</name>
</gene>
<evidence type="ECO:0000259" key="2">
    <source>
        <dbReference type="Pfam" id="PF13840"/>
    </source>
</evidence>
<dbReference type="EMBL" id="NAAC01000009">
    <property type="protein sequence ID" value="RDJ13009.1"/>
    <property type="molecule type" value="Genomic_DNA"/>
</dbReference>
<name>A0A370KS59_9HYPH</name>
<dbReference type="Pfam" id="PF10000">
    <property type="entry name" value="ACT_3"/>
    <property type="match status" value="1"/>
</dbReference>
<protein>
    <submittedName>
        <fullName evidence="3">Uncharacterized protein</fullName>
    </submittedName>
</protein>
<dbReference type="InterPro" id="IPR018717">
    <property type="entry name" value="DUF2241"/>
</dbReference>
<organism evidence="3 4">
    <name type="scientific">Rhizobium grahamii</name>
    <dbReference type="NCBI Taxonomy" id="1120045"/>
    <lineage>
        <taxon>Bacteria</taxon>
        <taxon>Pseudomonadati</taxon>
        <taxon>Pseudomonadota</taxon>
        <taxon>Alphaproteobacteria</taxon>
        <taxon>Hyphomicrobiales</taxon>
        <taxon>Rhizobiaceae</taxon>
        <taxon>Rhizobium/Agrobacterium group</taxon>
        <taxon>Rhizobium</taxon>
    </lineage>
</organism>
<evidence type="ECO:0000313" key="4">
    <source>
        <dbReference type="Proteomes" id="UP000254939"/>
    </source>
</evidence>
<evidence type="ECO:0000259" key="1">
    <source>
        <dbReference type="Pfam" id="PF10000"/>
    </source>
</evidence>
<dbReference type="SUPFAM" id="SSF55021">
    <property type="entry name" value="ACT-like"/>
    <property type="match status" value="2"/>
</dbReference>